<dbReference type="GeneID" id="87875975"/>
<reference evidence="2 3" key="1">
    <citation type="journal article" date="2023" name="Mol. Phylogenet. Evol.">
        <title>Genome-scale phylogeny and comparative genomics of the fungal order Sordariales.</title>
        <authorList>
            <person name="Hensen N."/>
            <person name="Bonometti L."/>
            <person name="Westerberg I."/>
            <person name="Brannstrom I.O."/>
            <person name="Guillou S."/>
            <person name="Cros-Aarteil S."/>
            <person name="Calhoun S."/>
            <person name="Haridas S."/>
            <person name="Kuo A."/>
            <person name="Mondo S."/>
            <person name="Pangilinan J."/>
            <person name="Riley R."/>
            <person name="LaButti K."/>
            <person name="Andreopoulos B."/>
            <person name="Lipzen A."/>
            <person name="Chen C."/>
            <person name="Yan M."/>
            <person name="Daum C."/>
            <person name="Ng V."/>
            <person name="Clum A."/>
            <person name="Steindorff A."/>
            <person name="Ohm R.A."/>
            <person name="Martin F."/>
            <person name="Silar P."/>
            <person name="Natvig D.O."/>
            <person name="Lalanne C."/>
            <person name="Gautier V."/>
            <person name="Ament-Velasquez S.L."/>
            <person name="Kruys A."/>
            <person name="Hutchinson M.I."/>
            <person name="Powell A.J."/>
            <person name="Barry K."/>
            <person name="Miller A.N."/>
            <person name="Grigoriev I.V."/>
            <person name="Debuchy R."/>
            <person name="Gladieux P."/>
            <person name="Hiltunen Thoren M."/>
            <person name="Johannesson H."/>
        </authorList>
    </citation>
    <scope>NUCLEOTIDE SEQUENCE [LARGE SCALE GENOMIC DNA]</scope>
    <source>
        <strain evidence="2 3">FGSC 10403</strain>
    </source>
</reference>
<sequence length="104" mass="11542">MSLASQLPALCDRQQPRWPAAPGPPRNEGFKLIINFVNNWSDYGGIPVCMTAFGGSRDNWYTNSWAQSQYKAYEAAVVNAISTHVFVWELANEPCCKGCITDVV</sequence>
<organism evidence="2 3">
    <name type="scientific">Neurospora hispaniola</name>
    <dbReference type="NCBI Taxonomy" id="588809"/>
    <lineage>
        <taxon>Eukaryota</taxon>
        <taxon>Fungi</taxon>
        <taxon>Dikarya</taxon>
        <taxon>Ascomycota</taxon>
        <taxon>Pezizomycotina</taxon>
        <taxon>Sordariomycetes</taxon>
        <taxon>Sordariomycetidae</taxon>
        <taxon>Sordariales</taxon>
        <taxon>Sordariaceae</taxon>
        <taxon>Neurospora</taxon>
    </lineage>
</organism>
<evidence type="ECO:0000313" key="2">
    <source>
        <dbReference type="EMBL" id="KAK3487594.1"/>
    </source>
</evidence>
<name>A0AAJ0I1V0_9PEZI</name>
<dbReference type="Proteomes" id="UP001285908">
    <property type="component" value="Unassembled WGS sequence"/>
</dbReference>
<evidence type="ECO:0000313" key="3">
    <source>
        <dbReference type="Proteomes" id="UP001285908"/>
    </source>
</evidence>
<accession>A0AAJ0I1V0</accession>
<keyword evidence="3" id="KW-1185">Reference proteome</keyword>
<evidence type="ECO:0000256" key="1">
    <source>
        <dbReference type="SAM" id="MobiDB-lite"/>
    </source>
</evidence>
<dbReference type="RefSeq" id="XP_062689721.1">
    <property type="nucleotide sequence ID" value="XM_062838353.1"/>
</dbReference>
<feature type="region of interest" description="Disordered" evidence="1">
    <location>
        <begin position="1"/>
        <end position="25"/>
    </location>
</feature>
<dbReference type="EMBL" id="JAULSX010000007">
    <property type="protein sequence ID" value="KAK3487594.1"/>
    <property type="molecule type" value="Genomic_DNA"/>
</dbReference>
<evidence type="ECO:0008006" key="4">
    <source>
        <dbReference type="Google" id="ProtNLM"/>
    </source>
</evidence>
<gene>
    <name evidence="2" type="ORF">B0T23DRAFT_398301</name>
</gene>
<comment type="caution">
    <text evidence="2">The sequence shown here is derived from an EMBL/GenBank/DDBJ whole genome shotgun (WGS) entry which is preliminary data.</text>
</comment>
<dbReference type="Gene3D" id="3.20.20.80">
    <property type="entry name" value="Glycosidases"/>
    <property type="match status" value="1"/>
</dbReference>
<dbReference type="InterPro" id="IPR017853">
    <property type="entry name" value="GH"/>
</dbReference>
<protein>
    <recommendedName>
        <fullName evidence="4">Glycoside hydrolase family 5 domain-containing protein</fullName>
    </recommendedName>
</protein>
<dbReference type="SUPFAM" id="SSF51445">
    <property type="entry name" value="(Trans)glycosidases"/>
    <property type="match status" value="1"/>
</dbReference>
<dbReference type="AlphaFoldDB" id="A0AAJ0I1V0"/>
<proteinExistence type="predicted"/>